<dbReference type="eggNOG" id="COG3859">
    <property type="taxonomic scope" value="Bacteria"/>
</dbReference>
<gene>
    <name evidence="2" type="ORF">BAMA_11810</name>
</gene>
<keyword evidence="1" id="KW-0472">Membrane</keyword>
<proteinExistence type="predicted"/>
<evidence type="ECO:0000313" key="3">
    <source>
        <dbReference type="Proteomes" id="UP000027822"/>
    </source>
</evidence>
<dbReference type="NCBIfam" id="TIGR02357">
    <property type="entry name" value="ECF_ThiT_YuaJ"/>
    <property type="match status" value="1"/>
</dbReference>
<comment type="caution">
    <text evidence="2">The sequence shown here is derived from an EMBL/GenBank/DDBJ whole genome shotgun (WGS) entry which is preliminary data.</text>
</comment>
<feature type="transmembrane region" description="Helical" evidence="1">
    <location>
        <begin position="34"/>
        <end position="52"/>
    </location>
</feature>
<dbReference type="AlphaFoldDB" id="A0A073K5U0"/>
<feature type="transmembrane region" description="Helical" evidence="1">
    <location>
        <begin position="59"/>
        <end position="78"/>
    </location>
</feature>
<keyword evidence="1" id="KW-1133">Transmembrane helix</keyword>
<dbReference type="STRING" id="574376.BAMA_11810"/>
<dbReference type="Pfam" id="PF09515">
    <property type="entry name" value="Thia_YuaJ"/>
    <property type="match status" value="1"/>
</dbReference>
<dbReference type="GO" id="GO:0015234">
    <property type="term" value="F:thiamine transmembrane transporter activity"/>
    <property type="evidence" value="ECO:0007669"/>
    <property type="project" value="InterPro"/>
</dbReference>
<dbReference type="EMBL" id="JOTN01000024">
    <property type="protein sequence ID" value="KEK17648.1"/>
    <property type="molecule type" value="Genomic_DNA"/>
</dbReference>
<sequence length="196" mass="21305">MRNKNLQPMIEAAILAALALIIDFFPSIKLSAGISISFAMIPIFIAAYRWGVKIGMLSGFLWGLLQIVTGDAYILTALQACIEYFIAFAFIGLAGLFFNPIQHAIQNGNKGTLAFYIVIATLVGSIARYFWHFIAGVLFFGEYAPEGQSAFMYSLIANGITLIGAFAACAVLLVLLSTSAPHLLKNMKVTRKKKIA</sequence>
<dbReference type="OrthoDB" id="9795813at2"/>
<feature type="transmembrane region" description="Helical" evidence="1">
    <location>
        <begin position="84"/>
        <end position="101"/>
    </location>
</feature>
<evidence type="ECO:0000256" key="1">
    <source>
        <dbReference type="SAM" id="Phobius"/>
    </source>
</evidence>
<evidence type="ECO:0000313" key="2">
    <source>
        <dbReference type="EMBL" id="KEK17648.1"/>
    </source>
</evidence>
<keyword evidence="3" id="KW-1185">Reference proteome</keyword>
<protein>
    <submittedName>
        <fullName evidence="2">Proton-coupled thiamine transporter YuaJ</fullName>
    </submittedName>
</protein>
<reference evidence="2 3" key="1">
    <citation type="submission" date="2014-06" db="EMBL/GenBank/DDBJ databases">
        <title>Draft genome sequence of Bacillus manliponensis JCM 15802 (MCCC 1A00708).</title>
        <authorList>
            <person name="Lai Q."/>
            <person name="Liu Y."/>
            <person name="Shao Z."/>
        </authorList>
    </citation>
    <scope>NUCLEOTIDE SEQUENCE [LARGE SCALE GENOMIC DNA]</scope>
    <source>
        <strain evidence="2 3">JCM 15802</strain>
    </source>
</reference>
<dbReference type="InterPro" id="IPR012651">
    <property type="entry name" value="Thia_Transptr_ThiT"/>
</dbReference>
<dbReference type="GO" id="GO:0005886">
    <property type="term" value="C:plasma membrane"/>
    <property type="evidence" value="ECO:0007669"/>
    <property type="project" value="InterPro"/>
</dbReference>
<feature type="transmembrane region" description="Helical" evidence="1">
    <location>
        <begin position="113"/>
        <end position="131"/>
    </location>
</feature>
<organism evidence="2 3">
    <name type="scientific">Bacillus manliponensis</name>
    <dbReference type="NCBI Taxonomy" id="574376"/>
    <lineage>
        <taxon>Bacteria</taxon>
        <taxon>Bacillati</taxon>
        <taxon>Bacillota</taxon>
        <taxon>Bacilli</taxon>
        <taxon>Bacillales</taxon>
        <taxon>Bacillaceae</taxon>
        <taxon>Bacillus</taxon>
        <taxon>Bacillus cereus group</taxon>
    </lineage>
</organism>
<dbReference type="Gene3D" id="1.10.1760.20">
    <property type="match status" value="1"/>
</dbReference>
<dbReference type="Proteomes" id="UP000027822">
    <property type="component" value="Unassembled WGS sequence"/>
</dbReference>
<dbReference type="RefSeq" id="WP_034642757.1">
    <property type="nucleotide sequence ID" value="NZ_CBCSJC010000006.1"/>
</dbReference>
<feature type="transmembrane region" description="Helical" evidence="1">
    <location>
        <begin position="12"/>
        <end position="28"/>
    </location>
</feature>
<keyword evidence="1" id="KW-0812">Transmembrane</keyword>
<name>A0A073K5U0_9BACI</name>
<feature type="transmembrane region" description="Helical" evidence="1">
    <location>
        <begin position="151"/>
        <end position="184"/>
    </location>
</feature>
<accession>A0A073K5U0</accession>